<dbReference type="Pfam" id="PF03446">
    <property type="entry name" value="NAD_binding_2"/>
    <property type="match status" value="1"/>
</dbReference>
<keyword evidence="2" id="KW-0521">NADP</keyword>
<dbReference type="PANTHER" id="PTHR43580">
    <property type="entry name" value="OXIDOREDUCTASE GLYR1-RELATED"/>
    <property type="match status" value="1"/>
</dbReference>
<dbReference type="InterPro" id="IPR012677">
    <property type="entry name" value="Nucleotide-bd_a/b_plait_sf"/>
</dbReference>
<dbReference type="InterPro" id="IPR035979">
    <property type="entry name" value="RBD_domain_sf"/>
</dbReference>
<dbReference type="FunFam" id="1.10.1040.10:FF:000016">
    <property type="entry name" value="Glyoxylate/succinic semialdehyde reductase 2"/>
    <property type="match status" value="1"/>
</dbReference>
<comment type="similarity">
    <text evidence="1">Belongs to the HIBADH-related family. NP60 subfamily.</text>
</comment>
<dbReference type="Proteomes" id="UP001371456">
    <property type="component" value="Unassembled WGS sequence"/>
</dbReference>
<keyword evidence="13" id="KW-1185">Reference proteome</keyword>
<dbReference type="InterPro" id="IPR013328">
    <property type="entry name" value="6PGD_dom2"/>
</dbReference>
<comment type="caution">
    <text evidence="12">The sequence shown here is derived from an EMBL/GenBank/DDBJ whole genome shotgun (WGS) entry which is preliminary data.</text>
</comment>
<feature type="region of interest" description="Disordered" evidence="10">
    <location>
        <begin position="199"/>
        <end position="226"/>
    </location>
</feature>
<dbReference type="InterPro" id="IPR002204">
    <property type="entry name" value="3-OH-isobutyrate_DH-rel_CS"/>
</dbReference>
<dbReference type="SUPFAM" id="SSF54928">
    <property type="entry name" value="RNA-binding domain, RBD"/>
    <property type="match status" value="2"/>
</dbReference>
<dbReference type="GO" id="GO:0050661">
    <property type="term" value="F:NADP binding"/>
    <property type="evidence" value="ECO:0007669"/>
    <property type="project" value="InterPro"/>
</dbReference>
<dbReference type="Pfam" id="PF00076">
    <property type="entry name" value="RRM_1"/>
    <property type="match status" value="2"/>
</dbReference>
<dbReference type="PROSITE" id="PS50102">
    <property type="entry name" value="RRM"/>
    <property type="match status" value="2"/>
</dbReference>
<reference evidence="12 13" key="1">
    <citation type="submission" date="2024-02" db="EMBL/GenBank/DDBJ databases">
        <title>de novo genome assembly of Solanum bulbocastanum strain 11H21.</title>
        <authorList>
            <person name="Hosaka A.J."/>
        </authorList>
    </citation>
    <scope>NUCLEOTIDE SEQUENCE [LARGE SCALE GENOMIC DNA]</scope>
    <source>
        <tissue evidence="12">Young leaves</tissue>
    </source>
</reference>
<dbReference type="GO" id="GO:0030267">
    <property type="term" value="F:glyoxylate reductase (NADPH) activity"/>
    <property type="evidence" value="ECO:0007669"/>
    <property type="project" value="UniProtKB-EC"/>
</dbReference>
<dbReference type="PROSITE" id="PS00895">
    <property type="entry name" value="3_HYDROXYISOBUT_DH"/>
    <property type="match status" value="1"/>
</dbReference>
<dbReference type="InterPro" id="IPR008927">
    <property type="entry name" value="6-PGluconate_DH-like_C_sf"/>
</dbReference>
<keyword evidence="4" id="KW-0346">Stress response</keyword>
<evidence type="ECO:0000256" key="1">
    <source>
        <dbReference type="ARBA" id="ARBA00007598"/>
    </source>
</evidence>
<dbReference type="AlphaFoldDB" id="A0AAN8YL16"/>
<name>A0AAN8YL16_SOLBU</name>
<dbReference type="EMBL" id="JBANQN010000003">
    <property type="protein sequence ID" value="KAK6795986.1"/>
    <property type="molecule type" value="Genomic_DNA"/>
</dbReference>
<feature type="domain" description="RRM" evidence="11">
    <location>
        <begin position="123"/>
        <end position="201"/>
    </location>
</feature>
<dbReference type="SUPFAM" id="SSF48179">
    <property type="entry name" value="6-phosphogluconate dehydrogenase C-terminal domain-like"/>
    <property type="match status" value="1"/>
</dbReference>
<dbReference type="SUPFAM" id="SSF51735">
    <property type="entry name" value="NAD(P)-binding Rossmann-fold domains"/>
    <property type="match status" value="1"/>
</dbReference>
<evidence type="ECO:0000256" key="7">
    <source>
        <dbReference type="ARBA" id="ARBA00052769"/>
    </source>
</evidence>
<feature type="domain" description="RRM" evidence="11">
    <location>
        <begin position="34"/>
        <end position="110"/>
    </location>
</feature>
<gene>
    <name evidence="12" type="ORF">RDI58_009441</name>
</gene>
<evidence type="ECO:0000256" key="10">
    <source>
        <dbReference type="SAM" id="MobiDB-lite"/>
    </source>
</evidence>
<accession>A0AAN8YL16</accession>
<dbReference type="GO" id="GO:0009507">
    <property type="term" value="C:chloroplast"/>
    <property type="evidence" value="ECO:0007669"/>
    <property type="project" value="TreeGrafter"/>
</dbReference>
<evidence type="ECO:0000313" key="12">
    <source>
        <dbReference type="EMBL" id="KAK6795986.1"/>
    </source>
</evidence>
<evidence type="ECO:0000256" key="9">
    <source>
        <dbReference type="PROSITE-ProRule" id="PRU00176"/>
    </source>
</evidence>
<comment type="catalytic activity">
    <reaction evidence="6">
        <text>4-hydroxybutanoate + NADP(+) = succinate semialdehyde + NADPH + H(+)</text>
        <dbReference type="Rhea" id="RHEA:26381"/>
        <dbReference type="ChEBI" id="CHEBI:15378"/>
        <dbReference type="ChEBI" id="CHEBI:16724"/>
        <dbReference type="ChEBI" id="CHEBI:57706"/>
        <dbReference type="ChEBI" id="CHEBI:57783"/>
        <dbReference type="ChEBI" id="CHEBI:58349"/>
        <dbReference type="EC" id="1.1.1.n11"/>
    </reaction>
</comment>
<evidence type="ECO:0000313" key="13">
    <source>
        <dbReference type="Proteomes" id="UP001371456"/>
    </source>
</evidence>
<dbReference type="InterPro" id="IPR036291">
    <property type="entry name" value="NAD(P)-bd_dom_sf"/>
</dbReference>
<proteinExistence type="inferred from homology"/>
<dbReference type="PANTHER" id="PTHR43580:SF2">
    <property type="entry name" value="CYTOKINE-LIKE NUCLEAR FACTOR N-PAC"/>
    <property type="match status" value="1"/>
</dbReference>
<feature type="compositionally biased region" description="Basic and acidic residues" evidence="10">
    <location>
        <begin position="199"/>
        <end position="214"/>
    </location>
</feature>
<evidence type="ECO:0000256" key="2">
    <source>
        <dbReference type="ARBA" id="ARBA00022857"/>
    </source>
</evidence>
<dbReference type="CDD" id="cd12325">
    <property type="entry name" value="RRM1_hnRNPA_hnRNPD_like"/>
    <property type="match status" value="1"/>
</dbReference>
<dbReference type="Gene3D" id="3.40.50.720">
    <property type="entry name" value="NAD(P)-binding Rossmann-like Domain"/>
    <property type="match status" value="1"/>
</dbReference>
<evidence type="ECO:0000256" key="4">
    <source>
        <dbReference type="ARBA" id="ARBA00023016"/>
    </source>
</evidence>
<comment type="catalytic activity">
    <reaction evidence="7">
        <text>glycolate + NADP(+) = glyoxylate + NADPH + H(+)</text>
        <dbReference type="Rhea" id="RHEA:10992"/>
        <dbReference type="ChEBI" id="CHEBI:15378"/>
        <dbReference type="ChEBI" id="CHEBI:29805"/>
        <dbReference type="ChEBI" id="CHEBI:36655"/>
        <dbReference type="ChEBI" id="CHEBI:57783"/>
        <dbReference type="ChEBI" id="CHEBI:58349"/>
        <dbReference type="EC" id="1.1.1.79"/>
    </reaction>
</comment>
<dbReference type="GO" id="GO:0051287">
    <property type="term" value="F:NAD binding"/>
    <property type="evidence" value="ECO:0007669"/>
    <property type="project" value="InterPro"/>
</dbReference>
<dbReference type="CDD" id="cd12330">
    <property type="entry name" value="RRM2_Hrp1p"/>
    <property type="match status" value="1"/>
</dbReference>
<comment type="function">
    <text evidence="8">Catalyzes the NADPH-dependent reduction of glyoxylate to glycolate as well as succinic semialdehyde (SSA) to gamma-hydroxybutyrate in vitro. May function in redox homeostasis and play a role in oxidative stress tolerance by detoxifying glyoxylate and SSA generated in glycolate metabolism and GABA metabolism, respectively.</text>
</comment>
<dbReference type="Gene3D" id="3.30.70.330">
    <property type="match status" value="2"/>
</dbReference>
<dbReference type="InterPro" id="IPR029154">
    <property type="entry name" value="HIBADH-like_NADP-bd"/>
</dbReference>
<protein>
    <recommendedName>
        <fullName evidence="11">RRM domain-containing protein</fullName>
    </recommendedName>
</protein>
<dbReference type="FunFam" id="3.40.50.720:FF:000058">
    <property type="entry name" value="Putative oxidoreductase GLYR1 homolog"/>
    <property type="match status" value="1"/>
</dbReference>
<dbReference type="InterPro" id="IPR006115">
    <property type="entry name" value="6PGDH_NADP-bd"/>
</dbReference>
<dbReference type="SMART" id="SM00360">
    <property type="entry name" value="RRM"/>
    <property type="match status" value="2"/>
</dbReference>
<keyword evidence="3" id="KW-0560">Oxidoreductase</keyword>
<evidence type="ECO:0000256" key="6">
    <source>
        <dbReference type="ARBA" id="ARBA00052582"/>
    </source>
</evidence>
<dbReference type="Pfam" id="PF14833">
    <property type="entry name" value="NAD_binding_11"/>
    <property type="match status" value="1"/>
</dbReference>
<organism evidence="12 13">
    <name type="scientific">Solanum bulbocastanum</name>
    <name type="common">Wild potato</name>
    <dbReference type="NCBI Taxonomy" id="147425"/>
    <lineage>
        <taxon>Eukaryota</taxon>
        <taxon>Viridiplantae</taxon>
        <taxon>Streptophyta</taxon>
        <taxon>Embryophyta</taxon>
        <taxon>Tracheophyta</taxon>
        <taxon>Spermatophyta</taxon>
        <taxon>Magnoliopsida</taxon>
        <taxon>eudicotyledons</taxon>
        <taxon>Gunneridae</taxon>
        <taxon>Pentapetalae</taxon>
        <taxon>asterids</taxon>
        <taxon>lamiids</taxon>
        <taxon>Solanales</taxon>
        <taxon>Solanaceae</taxon>
        <taxon>Solanoideae</taxon>
        <taxon>Solaneae</taxon>
        <taxon>Solanum</taxon>
    </lineage>
</organism>
<dbReference type="Gene3D" id="1.10.1040.10">
    <property type="entry name" value="N-(1-d-carboxylethyl)-l-norvaline Dehydrogenase, domain 2"/>
    <property type="match status" value="1"/>
</dbReference>
<evidence type="ECO:0000256" key="3">
    <source>
        <dbReference type="ARBA" id="ARBA00023002"/>
    </source>
</evidence>
<sequence>MDYVAEQNVSEEQERNDGSAGHELKHSLDDSSAGKLFVGGIAWETREESFRKYFSRFGEITDCVIMMDKVSGRPRGFGFVTFADPEAANKVLEEEHIIDGRTVEVKRTVPKEDMQVKGSPKTKKIFVGGLPLTLTEDELKEYFSSYGHVLEQQIMLDRESGRSRGFGFITFDSENAVEKVLNNGRMHEIHGKQVEIKRAEPKRAGAENAIESRQHRGGSGSRSYNSFGGSEGGYGGGYGRGYGGYGGYGGGAGYGGGGGAAGYGGGSAGYGGYGNIGGSYGGGGEGYFSGYGGYGYGFGFSGPMYGAAGYGGTNYGGPGSYGGAAGYASGRGYTSSDDGSWYGGARSSASFNAKGYDTGGSTGGAKAYGNGGAAGGSFDILLSTCTVQFILTLFSSSSEAMAMCSAFYPRLSTHLNCKTFSLFPVKHRFFVSIKAFSSQTFAPKADDLPASIGFLGLGIMGNPMAQNLIKAGCDVTVWNRTKSKCEPLISLGAKYKSSPEEVAASCDVTFAMLADPESAVDVACGKYGAAKGMGPGKGYVDVSTVDGETSKLICEHIRATGAHFLEAPVSGSKKPAEDGQLIFLTAGDSVLYEKAAPLLDIMGKSRFYLGEVGNGAAMKLVVNMVMGSMMASFAEGLVLSEKVGLDPSVLVEVISQGAISAPMYAVKGPSMVKSSYPTAFPLKHQQKDLRLALGLAESVSQPIPIAAATNELYKVAKSYGLSDQDFSAVIEALKVKLQQ</sequence>
<keyword evidence="9" id="KW-0694">RNA-binding</keyword>
<evidence type="ECO:0000259" key="11">
    <source>
        <dbReference type="PROSITE" id="PS50102"/>
    </source>
</evidence>
<feature type="compositionally biased region" description="Basic and acidic residues" evidence="10">
    <location>
        <begin position="12"/>
        <end position="27"/>
    </location>
</feature>
<evidence type="ECO:0000256" key="5">
    <source>
        <dbReference type="ARBA" id="ARBA00023027"/>
    </source>
</evidence>
<feature type="region of interest" description="Disordered" evidence="10">
    <location>
        <begin position="1"/>
        <end position="27"/>
    </location>
</feature>
<dbReference type="FunFam" id="3.30.70.330:FF:000051">
    <property type="entry name" value="Heterogeneous nuclear ribonucleoprotein 1"/>
    <property type="match status" value="1"/>
</dbReference>
<evidence type="ECO:0000256" key="8">
    <source>
        <dbReference type="ARBA" id="ARBA00056683"/>
    </source>
</evidence>
<keyword evidence="5" id="KW-0520">NAD</keyword>
<dbReference type="InterPro" id="IPR000504">
    <property type="entry name" value="RRM_dom"/>
</dbReference>
<dbReference type="InterPro" id="IPR051265">
    <property type="entry name" value="HIBADH-related_NP60_sf"/>
</dbReference>
<dbReference type="GO" id="GO:0003723">
    <property type="term" value="F:RNA binding"/>
    <property type="evidence" value="ECO:0007669"/>
    <property type="project" value="UniProtKB-UniRule"/>
</dbReference>